<dbReference type="InterPro" id="IPR000073">
    <property type="entry name" value="AB_hydrolase_1"/>
</dbReference>
<dbReference type="GO" id="GO:0016787">
    <property type="term" value="F:hydrolase activity"/>
    <property type="evidence" value="ECO:0007669"/>
    <property type="project" value="UniProtKB-KW"/>
</dbReference>
<dbReference type="AlphaFoldDB" id="A0A4P6P260"/>
<dbReference type="EMBL" id="CP034759">
    <property type="protein sequence ID" value="QBG35311.1"/>
    <property type="molecule type" value="Genomic_DNA"/>
</dbReference>
<sequence>MIEQNISPDFEPVSYCIQGKTIHGLALGKESSPVVLCLHGWLDNAASFLPMLGAIKKNDPDCLGKRFIALDWPGHGLSDHRSQDAHYHFFDYVYDLLQVIEHNAWQSVDIIGHSMGAMIANAFSAAFPEKINSLILIDALGFITAKEEDTSQQLRAGLLSRIKANQSRAKQNVARTFSKETAIKARMQVSDLAYHNAQLIVERSLKQASEQSANHFSWRSDARVRTLSPYRMTLSQAKHLLVDVVCPVLLLHGDKGMDSVNSALQEFSSLIKHFTEVELSGGHHVHMEQASGVVSELIDFWQLKDSNKK</sequence>
<dbReference type="InterPro" id="IPR050266">
    <property type="entry name" value="AB_hydrolase_sf"/>
</dbReference>
<dbReference type="GO" id="GO:0016020">
    <property type="term" value="C:membrane"/>
    <property type="evidence" value="ECO:0007669"/>
    <property type="project" value="TreeGrafter"/>
</dbReference>
<dbReference type="Pfam" id="PF00561">
    <property type="entry name" value="Abhydrolase_1"/>
    <property type="match status" value="1"/>
</dbReference>
<evidence type="ECO:0000313" key="2">
    <source>
        <dbReference type="EMBL" id="QBG35311.1"/>
    </source>
</evidence>
<evidence type="ECO:0000259" key="1">
    <source>
        <dbReference type="Pfam" id="PF00561"/>
    </source>
</evidence>
<dbReference type="OrthoDB" id="149912at2"/>
<accession>A0A4P6P260</accession>
<protein>
    <submittedName>
        <fullName evidence="2">Alpha/beta hydrolase</fullName>
    </submittedName>
</protein>
<name>A0A4P6P260_9GAMM</name>
<feature type="domain" description="AB hydrolase-1" evidence="1">
    <location>
        <begin position="33"/>
        <end position="288"/>
    </location>
</feature>
<dbReference type="PANTHER" id="PTHR43798">
    <property type="entry name" value="MONOACYLGLYCEROL LIPASE"/>
    <property type="match status" value="1"/>
</dbReference>
<gene>
    <name evidence="2" type="ORF">EMK97_06040</name>
</gene>
<keyword evidence="2" id="KW-0378">Hydrolase</keyword>
<dbReference type="InterPro" id="IPR029058">
    <property type="entry name" value="AB_hydrolase_fold"/>
</dbReference>
<dbReference type="KEGG" id="lsd:EMK97_06040"/>
<reference evidence="2 3" key="1">
    <citation type="submission" date="2018-12" db="EMBL/GenBank/DDBJ databases">
        <title>Complete genome of Litorilituus sediminis.</title>
        <authorList>
            <person name="Liu A."/>
            <person name="Rong J."/>
        </authorList>
    </citation>
    <scope>NUCLEOTIDE SEQUENCE [LARGE SCALE GENOMIC DNA]</scope>
    <source>
        <strain evidence="2 3">JCM 17549</strain>
    </source>
</reference>
<organism evidence="2 3">
    <name type="scientific">Litorilituus sediminis</name>
    <dbReference type="NCBI Taxonomy" id="718192"/>
    <lineage>
        <taxon>Bacteria</taxon>
        <taxon>Pseudomonadati</taxon>
        <taxon>Pseudomonadota</taxon>
        <taxon>Gammaproteobacteria</taxon>
        <taxon>Alteromonadales</taxon>
        <taxon>Colwelliaceae</taxon>
        <taxon>Litorilituus</taxon>
    </lineage>
</organism>
<keyword evidence="3" id="KW-1185">Reference proteome</keyword>
<dbReference type="RefSeq" id="WP_130600362.1">
    <property type="nucleotide sequence ID" value="NZ_CP034759.1"/>
</dbReference>
<dbReference type="PANTHER" id="PTHR43798:SF33">
    <property type="entry name" value="HYDROLASE, PUTATIVE (AFU_ORTHOLOGUE AFUA_2G14860)-RELATED"/>
    <property type="match status" value="1"/>
</dbReference>
<dbReference type="Gene3D" id="3.40.50.1820">
    <property type="entry name" value="alpha/beta hydrolase"/>
    <property type="match status" value="1"/>
</dbReference>
<dbReference type="Proteomes" id="UP000290244">
    <property type="component" value="Chromosome"/>
</dbReference>
<proteinExistence type="predicted"/>
<dbReference type="PRINTS" id="PR00111">
    <property type="entry name" value="ABHYDROLASE"/>
</dbReference>
<evidence type="ECO:0000313" key="3">
    <source>
        <dbReference type="Proteomes" id="UP000290244"/>
    </source>
</evidence>
<dbReference type="SUPFAM" id="SSF53474">
    <property type="entry name" value="alpha/beta-Hydrolases"/>
    <property type="match status" value="1"/>
</dbReference>